<evidence type="ECO:0000313" key="1">
    <source>
        <dbReference type="EMBL" id="CAI0387959.1"/>
    </source>
</evidence>
<reference evidence="2" key="1">
    <citation type="submission" date="2022-08" db="EMBL/GenBank/DDBJ databases">
        <authorList>
            <person name="Gutierrez-Valencia J."/>
        </authorList>
    </citation>
    <scope>NUCLEOTIDE SEQUENCE</scope>
</reference>
<dbReference type="Proteomes" id="UP001154282">
    <property type="component" value="Unassembled WGS sequence"/>
</dbReference>
<dbReference type="AlphaFoldDB" id="A0AAV0P403"/>
<sequence>MDSISSWWEKDWGISTRVKI</sequence>
<organism evidence="2 3">
    <name type="scientific">Linum tenue</name>
    <dbReference type="NCBI Taxonomy" id="586396"/>
    <lineage>
        <taxon>Eukaryota</taxon>
        <taxon>Viridiplantae</taxon>
        <taxon>Streptophyta</taxon>
        <taxon>Embryophyta</taxon>
        <taxon>Tracheophyta</taxon>
        <taxon>Spermatophyta</taxon>
        <taxon>Magnoliopsida</taxon>
        <taxon>eudicotyledons</taxon>
        <taxon>Gunneridae</taxon>
        <taxon>Pentapetalae</taxon>
        <taxon>rosids</taxon>
        <taxon>fabids</taxon>
        <taxon>Malpighiales</taxon>
        <taxon>Linaceae</taxon>
        <taxon>Linum</taxon>
    </lineage>
</organism>
<comment type="caution">
    <text evidence="2">The sequence shown here is derived from an EMBL/GenBank/DDBJ whole genome shotgun (WGS) entry which is preliminary data.</text>
</comment>
<protein>
    <submittedName>
        <fullName evidence="2">Uncharacterized protein</fullName>
    </submittedName>
</protein>
<dbReference type="EMBL" id="CAMGYJ010000002">
    <property type="protein sequence ID" value="CAI0387959.1"/>
    <property type="molecule type" value="Genomic_DNA"/>
</dbReference>
<dbReference type="EMBL" id="CAMGYJ010000008">
    <property type="protein sequence ID" value="CAI0465312.1"/>
    <property type="molecule type" value="Genomic_DNA"/>
</dbReference>
<accession>A0AAV0P403</accession>
<proteinExistence type="predicted"/>
<evidence type="ECO:0000313" key="3">
    <source>
        <dbReference type="Proteomes" id="UP001154282"/>
    </source>
</evidence>
<keyword evidence="3" id="KW-1185">Reference proteome</keyword>
<name>A0AAV0P403_9ROSI</name>
<evidence type="ECO:0000313" key="2">
    <source>
        <dbReference type="EMBL" id="CAI0465312.1"/>
    </source>
</evidence>
<gene>
    <name evidence="2" type="ORF">LITE_LOCUS36552</name>
    <name evidence="1" type="ORF">LITE_LOCUS5677</name>
</gene>